<dbReference type="AlphaFoldDB" id="A0AAV4Y6Q7"/>
<accession>A0AAV4Y6Q7</accession>
<name>A0AAV4Y6Q7_CAEEX</name>
<reference evidence="2 3" key="1">
    <citation type="submission" date="2021-06" db="EMBL/GenBank/DDBJ databases">
        <title>Caerostris extrusa draft genome.</title>
        <authorList>
            <person name="Kono N."/>
            <person name="Arakawa K."/>
        </authorList>
    </citation>
    <scope>NUCLEOTIDE SEQUENCE [LARGE SCALE GENOMIC DNA]</scope>
</reference>
<organism evidence="2 3">
    <name type="scientific">Caerostris extrusa</name>
    <name type="common">Bark spider</name>
    <name type="synonym">Caerostris bankana</name>
    <dbReference type="NCBI Taxonomy" id="172846"/>
    <lineage>
        <taxon>Eukaryota</taxon>
        <taxon>Metazoa</taxon>
        <taxon>Ecdysozoa</taxon>
        <taxon>Arthropoda</taxon>
        <taxon>Chelicerata</taxon>
        <taxon>Arachnida</taxon>
        <taxon>Araneae</taxon>
        <taxon>Araneomorphae</taxon>
        <taxon>Entelegynae</taxon>
        <taxon>Araneoidea</taxon>
        <taxon>Araneidae</taxon>
        <taxon>Caerostris</taxon>
    </lineage>
</organism>
<proteinExistence type="predicted"/>
<dbReference type="EMBL" id="BPLR01001398">
    <property type="protein sequence ID" value="GIZ02135.1"/>
    <property type="molecule type" value="Genomic_DNA"/>
</dbReference>
<comment type="caution">
    <text evidence="2">The sequence shown here is derived from an EMBL/GenBank/DDBJ whole genome shotgun (WGS) entry which is preliminary data.</text>
</comment>
<dbReference type="Proteomes" id="UP001054945">
    <property type="component" value="Unassembled WGS sequence"/>
</dbReference>
<protein>
    <submittedName>
        <fullName evidence="2">Uncharacterized protein</fullName>
    </submittedName>
</protein>
<feature type="region of interest" description="Disordered" evidence="1">
    <location>
        <begin position="1"/>
        <end position="26"/>
    </location>
</feature>
<evidence type="ECO:0000313" key="2">
    <source>
        <dbReference type="EMBL" id="GIZ02135.1"/>
    </source>
</evidence>
<gene>
    <name evidence="2" type="ORF">CEXT_569041</name>
</gene>
<sequence>MAKPSFATIAKTVPNKAPKQNKQTRPINKPKYITTIKPVEKEILERLINEFKANDALNASYNISRTVARKPQIICFEVSTDTGETQLVESLRKQFWKKIYQSSSRYKFGRRFLNQTSLSD</sequence>
<evidence type="ECO:0000256" key="1">
    <source>
        <dbReference type="SAM" id="MobiDB-lite"/>
    </source>
</evidence>
<evidence type="ECO:0000313" key="3">
    <source>
        <dbReference type="Proteomes" id="UP001054945"/>
    </source>
</evidence>
<keyword evidence="3" id="KW-1185">Reference proteome</keyword>